<evidence type="ECO:0000313" key="2">
    <source>
        <dbReference type="Proteomes" id="UP001152607"/>
    </source>
</evidence>
<reference evidence="1" key="1">
    <citation type="submission" date="2023-01" db="EMBL/GenBank/DDBJ databases">
        <authorList>
            <person name="Van Ghelder C."/>
            <person name="Rancurel C."/>
        </authorList>
    </citation>
    <scope>NUCLEOTIDE SEQUENCE</scope>
    <source>
        <strain evidence="1">CNCM I-4278</strain>
    </source>
</reference>
<gene>
    <name evidence="1" type="ORF">PDIGIT_LOCUS7739</name>
</gene>
<name>A0A9W4UEU1_9PLEO</name>
<evidence type="ECO:0000313" key="1">
    <source>
        <dbReference type="EMBL" id="CAI6334675.1"/>
    </source>
</evidence>
<dbReference type="EMBL" id="CAOQHR010000005">
    <property type="protein sequence ID" value="CAI6334675.1"/>
    <property type="molecule type" value="Genomic_DNA"/>
</dbReference>
<protein>
    <submittedName>
        <fullName evidence="1">Uncharacterized protein</fullName>
    </submittedName>
</protein>
<dbReference type="Proteomes" id="UP001152607">
    <property type="component" value="Unassembled WGS sequence"/>
</dbReference>
<keyword evidence="2" id="KW-1185">Reference proteome</keyword>
<proteinExistence type="predicted"/>
<comment type="caution">
    <text evidence="1">The sequence shown here is derived from an EMBL/GenBank/DDBJ whole genome shotgun (WGS) entry which is preliminary data.</text>
</comment>
<sequence length="52" mass="6013">MCLAGWLETFNVCVFLSIHAKLSRLRCALCRVLKMSLPLEGLRSFFDFLLHL</sequence>
<accession>A0A9W4UEU1</accession>
<organism evidence="1 2">
    <name type="scientific">Periconia digitata</name>
    <dbReference type="NCBI Taxonomy" id="1303443"/>
    <lineage>
        <taxon>Eukaryota</taxon>
        <taxon>Fungi</taxon>
        <taxon>Dikarya</taxon>
        <taxon>Ascomycota</taxon>
        <taxon>Pezizomycotina</taxon>
        <taxon>Dothideomycetes</taxon>
        <taxon>Pleosporomycetidae</taxon>
        <taxon>Pleosporales</taxon>
        <taxon>Massarineae</taxon>
        <taxon>Periconiaceae</taxon>
        <taxon>Periconia</taxon>
    </lineage>
</organism>
<dbReference type="AlphaFoldDB" id="A0A9W4UEU1"/>